<dbReference type="Proteomes" id="UP000268093">
    <property type="component" value="Unassembled WGS sequence"/>
</dbReference>
<dbReference type="EMBL" id="RBNI01005034">
    <property type="protein sequence ID" value="RUP47040.1"/>
    <property type="molecule type" value="Genomic_DNA"/>
</dbReference>
<dbReference type="CDD" id="cd04657">
    <property type="entry name" value="Piwi_ago-like"/>
    <property type="match status" value="1"/>
</dbReference>
<dbReference type="InterPro" id="IPR003100">
    <property type="entry name" value="PAZ_dom"/>
</dbReference>
<dbReference type="Pfam" id="PF08699">
    <property type="entry name" value="ArgoL1"/>
    <property type="match status" value="1"/>
</dbReference>
<dbReference type="InterPro" id="IPR032473">
    <property type="entry name" value="Argonaute_Mid_dom"/>
</dbReference>
<dbReference type="PANTHER" id="PTHR22891">
    <property type="entry name" value="EUKARYOTIC TRANSLATION INITIATION FACTOR 2C"/>
    <property type="match status" value="1"/>
</dbReference>
<dbReference type="Gene3D" id="3.30.420.10">
    <property type="entry name" value="Ribonuclease H-like superfamily/Ribonuclease H"/>
    <property type="match status" value="1"/>
</dbReference>
<dbReference type="SMART" id="SM01163">
    <property type="entry name" value="DUF1785"/>
    <property type="match status" value="1"/>
</dbReference>
<reference evidence="4 5" key="1">
    <citation type="journal article" date="2018" name="New Phytol.">
        <title>Phylogenomics of Endogonaceae and evolution of mycorrhizas within Mucoromycota.</title>
        <authorList>
            <person name="Chang Y."/>
            <person name="Desiro A."/>
            <person name="Na H."/>
            <person name="Sandor L."/>
            <person name="Lipzen A."/>
            <person name="Clum A."/>
            <person name="Barry K."/>
            <person name="Grigoriev I.V."/>
            <person name="Martin F.M."/>
            <person name="Stajich J.E."/>
            <person name="Smith M.E."/>
            <person name="Bonito G."/>
            <person name="Spatafora J.W."/>
        </authorList>
    </citation>
    <scope>NUCLEOTIDE SEQUENCE [LARGE SCALE GENOMIC DNA]</scope>
    <source>
        <strain evidence="4 5">GMNB39</strain>
    </source>
</reference>
<dbReference type="Gene3D" id="2.170.260.10">
    <property type="entry name" value="paz domain"/>
    <property type="match status" value="1"/>
</dbReference>
<evidence type="ECO:0000259" key="2">
    <source>
        <dbReference type="PROSITE" id="PS50821"/>
    </source>
</evidence>
<dbReference type="Pfam" id="PF16487">
    <property type="entry name" value="ArgoMid"/>
    <property type="match status" value="1"/>
</dbReference>
<evidence type="ECO:0000259" key="3">
    <source>
        <dbReference type="PROSITE" id="PS50822"/>
    </source>
</evidence>
<sequence>MSDSLTLPRRPSLGTIGTRFRVNANFFELKELPTSPIYHYDVKMHPHSTSMPRNRRVWAKLEVGQLSDKHVVYDGKQNAFSSQPLPNDDESGFVQYNVNLEGNTSTDRDIRVMMKLAAIINHDALHEFLKGRRNLDGDTQFSITALDALIRHRPAMTHVPKGKSFFISTGAQKMIGGLQVWSGGFASVRWGGVGTDGLPTGKLYVNVDVANTAFYNSIKLVDLVGQLINRPIESNSNFRRLTKNELSIISKNLNRLRIECVHRPNRPKYTICHITKTNADDTKFNMESTGKLVSVTEYFRKQYNMKLQYGSILPCIAVKQGANFLPMEVCHVVEGQLYPHKLNPSQTSEMIRKTCAKPDQRKSKINAALRLLIGDDDGNDEMKAFGVRMGRNMVSIQARVLPEPFLQYGKSSVKPSGGTWNMASKKFFNPAMLSNWVVLSFVDERNLPFEEVNHFVGQLVKEGANLGMKIATESTANTWLSIRNASAQGDIAQAISEAVKPNLRYGALPELLICIMPDKTSPIYTIVKHEADCKYGVMSQCVNRHQLRKLNQQYLVNLLLKINAKLGGQNVKLAEGNLPFIGGRPTLVLGADVWYVSLHRIYFQISLALVGRHHCNKYTSKSHTISISHPPPRSSAPSIASVVAGLDSVCTRYGVELGFQTTRQEVIAELGPMVLTHIKSYRNKTQKKPESILYFRDGVSEGQFSIIKRTELQAIREACSRLDGGNFQPKITVIVVQKRHHTRFFPIDRTTERSGNCPPGTVVDTEITHPSEFDFYVQSQASLQGTSRPTHYHVLHDDNGFDADTLEQLVYHLCFLHARCTRSVGIVPPVYYADLACYRARCHLKDAGIWSDSDVSNRADRAATLDSTEHLYDKVNERLKNWYIYNVPIFIFRFVYPSAYVVVVRRSKRYRGYQLIYRAETELNIYEASVP</sequence>
<dbReference type="Pfam" id="PF16486">
    <property type="entry name" value="ArgoN"/>
    <property type="match status" value="1"/>
</dbReference>
<feature type="domain" description="PAZ" evidence="2">
    <location>
        <begin position="219"/>
        <end position="334"/>
    </location>
</feature>
<dbReference type="InterPro" id="IPR012337">
    <property type="entry name" value="RNaseH-like_sf"/>
</dbReference>
<accession>A0A433D844</accession>
<evidence type="ECO:0000256" key="1">
    <source>
        <dbReference type="SAM" id="Phobius"/>
    </source>
</evidence>
<dbReference type="Pfam" id="PF02171">
    <property type="entry name" value="Piwi"/>
    <property type="match status" value="1"/>
</dbReference>
<dbReference type="InterPro" id="IPR032474">
    <property type="entry name" value="Argonaute_N"/>
</dbReference>
<dbReference type="SMART" id="SM00950">
    <property type="entry name" value="Piwi"/>
    <property type="match status" value="1"/>
</dbReference>
<protein>
    <submittedName>
        <fullName evidence="4">Piwi domain-containing protein</fullName>
    </submittedName>
</protein>
<keyword evidence="5" id="KW-1185">Reference proteome</keyword>
<evidence type="ECO:0000313" key="4">
    <source>
        <dbReference type="EMBL" id="RUP47040.1"/>
    </source>
</evidence>
<proteinExistence type="predicted"/>
<feature type="transmembrane region" description="Helical" evidence="1">
    <location>
        <begin position="882"/>
        <end position="903"/>
    </location>
</feature>
<dbReference type="SUPFAM" id="SSF101690">
    <property type="entry name" value="PAZ domain"/>
    <property type="match status" value="1"/>
</dbReference>
<dbReference type="Gene3D" id="3.40.50.2300">
    <property type="match status" value="1"/>
</dbReference>
<feature type="domain" description="Piwi" evidence="3">
    <location>
        <begin position="511"/>
        <end position="845"/>
    </location>
</feature>
<comment type="caution">
    <text evidence="4">The sequence shown here is derived from an EMBL/GenBank/DDBJ whole genome shotgun (WGS) entry which is preliminary data.</text>
</comment>
<dbReference type="InterPro" id="IPR003165">
    <property type="entry name" value="Piwi"/>
</dbReference>
<dbReference type="InterPro" id="IPR014811">
    <property type="entry name" value="ArgoL1"/>
</dbReference>
<dbReference type="SUPFAM" id="SSF53098">
    <property type="entry name" value="Ribonuclease H-like"/>
    <property type="match status" value="1"/>
</dbReference>
<dbReference type="PROSITE" id="PS50821">
    <property type="entry name" value="PAZ"/>
    <property type="match status" value="1"/>
</dbReference>
<evidence type="ECO:0000313" key="5">
    <source>
        <dbReference type="Proteomes" id="UP000268093"/>
    </source>
</evidence>
<organism evidence="4 5">
    <name type="scientific">Jimgerdemannia flammicorona</name>
    <dbReference type="NCBI Taxonomy" id="994334"/>
    <lineage>
        <taxon>Eukaryota</taxon>
        <taxon>Fungi</taxon>
        <taxon>Fungi incertae sedis</taxon>
        <taxon>Mucoromycota</taxon>
        <taxon>Mucoromycotina</taxon>
        <taxon>Endogonomycetes</taxon>
        <taxon>Endogonales</taxon>
        <taxon>Endogonaceae</taxon>
        <taxon>Jimgerdemannia</taxon>
    </lineage>
</organism>
<dbReference type="Pfam" id="PF02170">
    <property type="entry name" value="PAZ"/>
    <property type="match status" value="1"/>
</dbReference>
<dbReference type="GO" id="GO:0003723">
    <property type="term" value="F:RNA binding"/>
    <property type="evidence" value="ECO:0007669"/>
    <property type="project" value="InterPro"/>
</dbReference>
<name>A0A433D844_9FUNG</name>
<keyword evidence="1" id="KW-0472">Membrane</keyword>
<dbReference type="InterPro" id="IPR036085">
    <property type="entry name" value="PAZ_dom_sf"/>
</dbReference>
<keyword evidence="1" id="KW-1133">Transmembrane helix</keyword>
<dbReference type="CDD" id="cd02846">
    <property type="entry name" value="PAZ_argonaute_like"/>
    <property type="match status" value="1"/>
</dbReference>
<dbReference type="PROSITE" id="PS50822">
    <property type="entry name" value="PIWI"/>
    <property type="match status" value="1"/>
</dbReference>
<gene>
    <name evidence="4" type="ORF">BC936DRAFT_146201</name>
</gene>
<dbReference type="OrthoDB" id="10252740at2759"/>
<keyword evidence="1" id="KW-0812">Transmembrane</keyword>
<dbReference type="AlphaFoldDB" id="A0A433D844"/>
<dbReference type="InterPro" id="IPR045246">
    <property type="entry name" value="Piwi_ago-like"/>
</dbReference>
<dbReference type="InterPro" id="IPR036397">
    <property type="entry name" value="RNaseH_sf"/>
</dbReference>